<proteinExistence type="predicted"/>
<evidence type="ECO:0008006" key="3">
    <source>
        <dbReference type="Google" id="ProtNLM"/>
    </source>
</evidence>
<keyword evidence="2" id="KW-1185">Reference proteome</keyword>
<dbReference type="Proteomes" id="UP001385951">
    <property type="component" value="Unassembled WGS sequence"/>
</dbReference>
<organism evidence="1 2">
    <name type="scientific">Cerrena zonata</name>
    <dbReference type="NCBI Taxonomy" id="2478898"/>
    <lineage>
        <taxon>Eukaryota</taxon>
        <taxon>Fungi</taxon>
        <taxon>Dikarya</taxon>
        <taxon>Basidiomycota</taxon>
        <taxon>Agaricomycotina</taxon>
        <taxon>Agaricomycetes</taxon>
        <taxon>Polyporales</taxon>
        <taxon>Cerrenaceae</taxon>
        <taxon>Cerrena</taxon>
    </lineage>
</organism>
<evidence type="ECO:0000313" key="1">
    <source>
        <dbReference type="EMBL" id="KAK7677463.1"/>
    </source>
</evidence>
<protein>
    <recommendedName>
        <fullName evidence="3">Pseudouridine synthase RsuA/RluA-like domain-containing protein</fullName>
    </recommendedName>
</protein>
<accession>A0AAW0FIM4</accession>
<reference evidence="1 2" key="1">
    <citation type="submission" date="2022-09" db="EMBL/GenBank/DDBJ databases">
        <authorList>
            <person name="Palmer J.M."/>
        </authorList>
    </citation>
    <scope>NUCLEOTIDE SEQUENCE [LARGE SCALE GENOMIC DNA]</scope>
    <source>
        <strain evidence="1 2">DSM 7382</strain>
    </source>
</reference>
<name>A0AAW0FIM4_9APHY</name>
<comment type="caution">
    <text evidence="1">The sequence shown here is derived from an EMBL/GenBank/DDBJ whole genome shotgun (WGS) entry which is preliminary data.</text>
</comment>
<dbReference type="EMBL" id="JASBNA010000088">
    <property type="protein sequence ID" value="KAK7677463.1"/>
    <property type="molecule type" value="Genomic_DNA"/>
</dbReference>
<dbReference type="AlphaFoldDB" id="A0AAW0FIM4"/>
<evidence type="ECO:0000313" key="2">
    <source>
        <dbReference type="Proteomes" id="UP001385951"/>
    </source>
</evidence>
<sequence>MLPDSYIVRLLSQPVHLTGYLPKEVLHIDESAILDYHLRSVLHTSPRSSPNDDLTRISPAESEHVNAWFDYQLGLLVLDKPSLFHPGGMSIQRCKPAAMLSLV</sequence>
<gene>
    <name evidence="1" type="ORF">QCA50_019576</name>
</gene>